<feature type="non-terminal residue" evidence="1">
    <location>
        <position position="157"/>
    </location>
</feature>
<gene>
    <name evidence="1" type="ORF">HPB47_016189</name>
</gene>
<comment type="caution">
    <text evidence="1">The sequence shown here is derived from an EMBL/GenBank/DDBJ whole genome shotgun (WGS) entry which is preliminary data.</text>
</comment>
<evidence type="ECO:0000313" key="2">
    <source>
        <dbReference type="Proteomes" id="UP000805193"/>
    </source>
</evidence>
<dbReference type="EMBL" id="JABSTQ010004878">
    <property type="protein sequence ID" value="KAG0440752.1"/>
    <property type="molecule type" value="Genomic_DNA"/>
</dbReference>
<accession>A0AC60QV56</accession>
<reference evidence="1 2" key="1">
    <citation type="journal article" date="2020" name="Cell">
        <title>Large-Scale Comparative Analyses of Tick Genomes Elucidate Their Genetic Diversity and Vector Capacities.</title>
        <authorList>
            <consortium name="Tick Genome and Microbiome Consortium (TIGMIC)"/>
            <person name="Jia N."/>
            <person name="Wang J."/>
            <person name="Shi W."/>
            <person name="Du L."/>
            <person name="Sun Y."/>
            <person name="Zhan W."/>
            <person name="Jiang J.F."/>
            <person name="Wang Q."/>
            <person name="Zhang B."/>
            <person name="Ji P."/>
            <person name="Bell-Sakyi L."/>
            <person name="Cui X.M."/>
            <person name="Yuan T.T."/>
            <person name="Jiang B.G."/>
            <person name="Yang W.F."/>
            <person name="Lam T.T."/>
            <person name="Chang Q.C."/>
            <person name="Ding S.J."/>
            <person name="Wang X.J."/>
            <person name="Zhu J.G."/>
            <person name="Ruan X.D."/>
            <person name="Zhao L."/>
            <person name="Wei J.T."/>
            <person name="Ye R.Z."/>
            <person name="Que T.C."/>
            <person name="Du C.H."/>
            <person name="Zhou Y.H."/>
            <person name="Cheng J.X."/>
            <person name="Dai P.F."/>
            <person name="Guo W.B."/>
            <person name="Han X.H."/>
            <person name="Huang E.J."/>
            <person name="Li L.F."/>
            <person name="Wei W."/>
            <person name="Gao Y.C."/>
            <person name="Liu J.Z."/>
            <person name="Shao H.Z."/>
            <person name="Wang X."/>
            <person name="Wang C.C."/>
            <person name="Yang T.C."/>
            <person name="Huo Q.B."/>
            <person name="Li W."/>
            <person name="Chen H.Y."/>
            <person name="Chen S.E."/>
            <person name="Zhou L.G."/>
            <person name="Ni X.B."/>
            <person name="Tian J.H."/>
            <person name="Sheng Y."/>
            <person name="Liu T."/>
            <person name="Pan Y.S."/>
            <person name="Xia L.Y."/>
            <person name="Li J."/>
            <person name="Zhao F."/>
            <person name="Cao W.C."/>
        </authorList>
    </citation>
    <scope>NUCLEOTIDE SEQUENCE [LARGE SCALE GENOMIC DNA]</scope>
    <source>
        <strain evidence="1">Iper-2018</strain>
    </source>
</reference>
<dbReference type="Proteomes" id="UP000805193">
    <property type="component" value="Unassembled WGS sequence"/>
</dbReference>
<sequence length="157" mass="17667">MANFLQLLMQVVPILGTAKLNAPFFVPEDNAGRDHVIITNWDWLDFRQGSSTSPAAILEKERPDPTNVRGLGTHRTAAMANFLQLLMQEQNALPDTLRQEALQALGPTFKPRVSDAHLRILAIDPRMPGSTHDSYVRSWVRQECVAGQLVRHNEYLL</sequence>
<proteinExistence type="predicted"/>
<evidence type="ECO:0000313" key="1">
    <source>
        <dbReference type="EMBL" id="KAG0440752.1"/>
    </source>
</evidence>
<organism evidence="1 2">
    <name type="scientific">Ixodes persulcatus</name>
    <name type="common">Taiga tick</name>
    <dbReference type="NCBI Taxonomy" id="34615"/>
    <lineage>
        <taxon>Eukaryota</taxon>
        <taxon>Metazoa</taxon>
        <taxon>Ecdysozoa</taxon>
        <taxon>Arthropoda</taxon>
        <taxon>Chelicerata</taxon>
        <taxon>Arachnida</taxon>
        <taxon>Acari</taxon>
        <taxon>Parasitiformes</taxon>
        <taxon>Ixodida</taxon>
        <taxon>Ixodoidea</taxon>
        <taxon>Ixodidae</taxon>
        <taxon>Ixodinae</taxon>
        <taxon>Ixodes</taxon>
    </lineage>
</organism>
<protein>
    <submittedName>
        <fullName evidence="1">Uncharacterized protein</fullName>
    </submittedName>
</protein>
<keyword evidence="2" id="KW-1185">Reference proteome</keyword>
<name>A0AC60QV56_IXOPE</name>